<evidence type="ECO:0000256" key="1">
    <source>
        <dbReference type="SAM" id="MobiDB-lite"/>
    </source>
</evidence>
<dbReference type="AlphaFoldDB" id="A0A4U3KY39"/>
<dbReference type="EMBL" id="SZQL01000014">
    <property type="protein sequence ID" value="TKK66654.1"/>
    <property type="molecule type" value="Genomic_DNA"/>
</dbReference>
<feature type="region of interest" description="Disordered" evidence="1">
    <location>
        <begin position="29"/>
        <end position="52"/>
    </location>
</feature>
<keyword evidence="4" id="KW-1185">Reference proteome</keyword>
<evidence type="ECO:0000313" key="3">
    <source>
        <dbReference type="EMBL" id="TKK66654.1"/>
    </source>
</evidence>
<evidence type="ECO:0008006" key="5">
    <source>
        <dbReference type="Google" id="ProtNLM"/>
    </source>
</evidence>
<evidence type="ECO:0000256" key="2">
    <source>
        <dbReference type="SAM" id="SignalP"/>
    </source>
</evidence>
<gene>
    <name evidence="3" type="ORF">FC093_16595</name>
</gene>
<dbReference type="Proteomes" id="UP000305848">
    <property type="component" value="Unassembled WGS sequence"/>
</dbReference>
<keyword evidence="2" id="KW-0732">Signal</keyword>
<dbReference type="RefSeq" id="WP_137262927.1">
    <property type="nucleotide sequence ID" value="NZ_SZQL01000014.1"/>
</dbReference>
<comment type="caution">
    <text evidence="3">The sequence shown here is derived from an EMBL/GenBank/DDBJ whole genome shotgun (WGS) entry which is preliminary data.</text>
</comment>
<protein>
    <recommendedName>
        <fullName evidence="5">Lipoprotein</fullName>
    </recommendedName>
</protein>
<proteinExistence type="predicted"/>
<dbReference type="PROSITE" id="PS51257">
    <property type="entry name" value="PROKAR_LIPOPROTEIN"/>
    <property type="match status" value="1"/>
</dbReference>
<reference evidence="3 4" key="1">
    <citation type="submission" date="2019-05" db="EMBL/GenBank/DDBJ databases">
        <title>Panacibacter sp. strain 17mud1-8 Genome sequencing and assembly.</title>
        <authorList>
            <person name="Chhetri G."/>
        </authorList>
    </citation>
    <scope>NUCLEOTIDE SEQUENCE [LARGE SCALE GENOMIC DNA]</scope>
    <source>
        <strain evidence="3 4">17mud1-8</strain>
    </source>
</reference>
<accession>A0A4U3KY39</accession>
<feature type="compositionally biased region" description="Gly residues" evidence="1">
    <location>
        <begin position="32"/>
        <end position="45"/>
    </location>
</feature>
<dbReference type="OrthoDB" id="824494at2"/>
<name>A0A4U3KY39_9BACT</name>
<feature type="signal peptide" evidence="2">
    <location>
        <begin position="1"/>
        <end position="25"/>
    </location>
</feature>
<organism evidence="3 4">
    <name type="scientific">Ilyomonas limi</name>
    <dbReference type="NCBI Taxonomy" id="2575867"/>
    <lineage>
        <taxon>Bacteria</taxon>
        <taxon>Pseudomonadati</taxon>
        <taxon>Bacteroidota</taxon>
        <taxon>Chitinophagia</taxon>
        <taxon>Chitinophagales</taxon>
        <taxon>Chitinophagaceae</taxon>
        <taxon>Ilyomonas</taxon>
    </lineage>
</organism>
<evidence type="ECO:0000313" key="4">
    <source>
        <dbReference type="Proteomes" id="UP000305848"/>
    </source>
</evidence>
<feature type="chain" id="PRO_5021006474" description="Lipoprotein" evidence="2">
    <location>
        <begin position="26"/>
        <end position="193"/>
    </location>
</feature>
<sequence length="193" mass="20670">MKKTTLFRVLTFVLLIGLLASCSKHTDKPANPGGGNNGGGDNGGGTPPPTESYYVKTKMDGAALNYTGSVKAMRVVDEGTHMLQIQGIKGGGSTDEVDLLVYSAEDATAGEYTEGEHDTYFILGVYAPQNRADDLGIFYGGVHLDETAPFTIKITEMTDKYVKGTFSGTFYDNEGNGDNKKVFTEGEFKAPIQ</sequence>